<keyword evidence="2" id="KW-0238">DNA-binding</keyword>
<dbReference type="PANTHER" id="PTHR43140:SF1">
    <property type="entry name" value="TYPE I RESTRICTION ENZYME ECOKI SPECIFICITY SUBUNIT"/>
    <property type="match status" value="1"/>
</dbReference>
<sequence length="406" mass="45299">MSYELVRLKHCATSPVVKGGGGKLPYTSLEDVESGSGKLLRSDLPLKDAEEEIQHRPGDVLFGKLRPYLSKSLMPTDVGVATNELMVLRPGENLDKRYLFYSSLSAPWVDWAVATSYGVRMPRTSWEAMGDYRMWLPSLEEQRRIADFLDVETSRIDAVVESRNSQRVTIQSRQKSLLNDEMLRLSRKYKSVPVRRMIKKIEQGWSPDCDSREADYEEWGVLKAGAVNGGIFRPSENKALPSSVTPKAVFEISDGDLIMNRASGSVEYLGNVGVVKRVRPRLMLCDKLYRINADRRFVTPDYLRLALSSSSAREIIESRVSGGEGMANNLPSGVVKIIPVPLASEEDQCRVVRDVEAHEQRVEKLQAAIDRQVNLLAERKQALITAAVTGQLDVTTAGRATSDLRA</sequence>
<name>A0A1I1ZN64_9ACTN</name>
<dbReference type="SUPFAM" id="SSF116734">
    <property type="entry name" value="DNA methylase specificity domain"/>
    <property type="match status" value="2"/>
</dbReference>
<dbReference type="InterPro" id="IPR044946">
    <property type="entry name" value="Restrct_endonuc_typeI_TRD_sf"/>
</dbReference>
<dbReference type="Proteomes" id="UP000198716">
    <property type="component" value="Unassembled WGS sequence"/>
</dbReference>
<evidence type="ECO:0000256" key="1">
    <source>
        <dbReference type="ARBA" id="ARBA00022747"/>
    </source>
</evidence>
<protein>
    <submittedName>
        <fullName evidence="3">Type I restriction enzyme, S subunit</fullName>
    </submittedName>
</protein>
<evidence type="ECO:0000256" key="2">
    <source>
        <dbReference type="ARBA" id="ARBA00023125"/>
    </source>
</evidence>
<reference evidence="4" key="1">
    <citation type="submission" date="2016-10" db="EMBL/GenBank/DDBJ databases">
        <authorList>
            <person name="Varghese N."/>
            <person name="Submissions S."/>
        </authorList>
    </citation>
    <scope>NUCLEOTIDE SEQUENCE [LARGE SCALE GENOMIC DNA]</scope>
    <source>
        <strain evidence="4">DSM 45004</strain>
    </source>
</reference>
<evidence type="ECO:0000313" key="3">
    <source>
        <dbReference type="EMBL" id="SFE33157.1"/>
    </source>
</evidence>
<gene>
    <name evidence="3" type="ORF">SAMN04487819_11158</name>
</gene>
<evidence type="ECO:0000313" key="4">
    <source>
        <dbReference type="Proteomes" id="UP000198716"/>
    </source>
</evidence>
<dbReference type="InterPro" id="IPR051212">
    <property type="entry name" value="Type-I_RE_S_subunit"/>
</dbReference>
<proteinExistence type="predicted"/>
<dbReference type="PANTHER" id="PTHR43140">
    <property type="entry name" value="TYPE-1 RESTRICTION ENZYME ECOKI SPECIFICITY PROTEIN"/>
    <property type="match status" value="1"/>
</dbReference>
<dbReference type="AlphaFoldDB" id="A0A1I1ZN64"/>
<dbReference type="RefSeq" id="WP_139219576.1">
    <property type="nucleotide sequence ID" value="NZ_FOMZ01000011.1"/>
</dbReference>
<keyword evidence="1" id="KW-0680">Restriction system</keyword>
<dbReference type="GO" id="GO:0003677">
    <property type="term" value="F:DNA binding"/>
    <property type="evidence" value="ECO:0007669"/>
    <property type="project" value="UniProtKB-KW"/>
</dbReference>
<dbReference type="Gene3D" id="3.90.220.20">
    <property type="entry name" value="DNA methylase specificity domains"/>
    <property type="match status" value="2"/>
</dbReference>
<accession>A0A1I1ZN64</accession>
<organism evidence="3 4">
    <name type="scientific">Actinopolyspora alba</name>
    <dbReference type="NCBI Taxonomy" id="673379"/>
    <lineage>
        <taxon>Bacteria</taxon>
        <taxon>Bacillati</taxon>
        <taxon>Actinomycetota</taxon>
        <taxon>Actinomycetes</taxon>
        <taxon>Actinopolysporales</taxon>
        <taxon>Actinopolysporaceae</taxon>
        <taxon>Actinopolyspora</taxon>
        <taxon>Actinopolyspora alba group</taxon>
    </lineage>
</organism>
<keyword evidence="4" id="KW-1185">Reference proteome</keyword>
<dbReference type="GO" id="GO:0009307">
    <property type="term" value="P:DNA restriction-modification system"/>
    <property type="evidence" value="ECO:0007669"/>
    <property type="project" value="UniProtKB-KW"/>
</dbReference>
<dbReference type="EMBL" id="FOMZ01000011">
    <property type="protein sequence ID" value="SFE33157.1"/>
    <property type="molecule type" value="Genomic_DNA"/>
</dbReference>